<protein>
    <submittedName>
        <fullName evidence="1">Uncharacterized protein</fullName>
    </submittedName>
</protein>
<evidence type="ECO:0000313" key="2">
    <source>
        <dbReference type="Proteomes" id="UP000039021"/>
    </source>
</evidence>
<dbReference type="EMBL" id="CSBK01001013">
    <property type="protein sequence ID" value="COY21545.1"/>
    <property type="molecule type" value="Genomic_DNA"/>
</dbReference>
<dbReference type="AlphaFoldDB" id="A0A916LBF4"/>
<evidence type="ECO:0000313" key="1">
    <source>
        <dbReference type="EMBL" id="COY21545.1"/>
    </source>
</evidence>
<dbReference type="Proteomes" id="UP000039021">
    <property type="component" value="Unassembled WGS sequence"/>
</dbReference>
<organism evidence="1 2">
    <name type="scientific">Mycobacterium tuberculosis</name>
    <dbReference type="NCBI Taxonomy" id="1773"/>
    <lineage>
        <taxon>Bacteria</taxon>
        <taxon>Bacillati</taxon>
        <taxon>Actinomycetota</taxon>
        <taxon>Actinomycetes</taxon>
        <taxon>Mycobacteriales</taxon>
        <taxon>Mycobacteriaceae</taxon>
        <taxon>Mycobacterium</taxon>
        <taxon>Mycobacterium tuberculosis complex</taxon>
    </lineage>
</organism>
<name>A0A916LBF4_MYCTX</name>
<proteinExistence type="predicted"/>
<comment type="caution">
    <text evidence="1">The sequence shown here is derived from an EMBL/GenBank/DDBJ whole genome shotgun (WGS) entry which is preliminary data.</text>
</comment>
<reference evidence="2" key="1">
    <citation type="submission" date="2015-03" db="EMBL/GenBank/DDBJ databases">
        <authorList>
            <consortium name="Pathogen Informatics"/>
        </authorList>
    </citation>
    <scope>NUCLEOTIDE SEQUENCE [LARGE SCALE GENOMIC DNA]</scope>
    <source>
        <strain evidence="2">N09902308</strain>
    </source>
</reference>
<accession>A0A916LBF4</accession>
<gene>
    <name evidence="1" type="ORF">ERS007739_02270</name>
</gene>
<sequence>MPAVTIRRLPLMISVDGPTTRSRCTPVMMSGLPAFPIPTMRPSRIPMSALMIPQ</sequence>